<dbReference type="InterPro" id="IPR000515">
    <property type="entry name" value="MetI-like"/>
</dbReference>
<dbReference type="GO" id="GO:0055085">
    <property type="term" value="P:transmembrane transport"/>
    <property type="evidence" value="ECO:0007669"/>
    <property type="project" value="InterPro"/>
</dbReference>
<keyword evidence="6 7" id="KW-0472">Membrane</keyword>
<feature type="transmembrane region" description="Helical" evidence="7">
    <location>
        <begin position="101"/>
        <end position="122"/>
    </location>
</feature>
<keyword evidence="4 7" id="KW-0812">Transmembrane</keyword>
<feature type="domain" description="ABC transmembrane type-1" evidence="8">
    <location>
        <begin position="168"/>
        <end position="384"/>
    </location>
</feature>
<dbReference type="KEGG" id="euz:DVS28_a2730"/>
<accession>A0A346XYW2</accession>
<keyword evidence="10" id="KW-1185">Reference proteome</keyword>
<feature type="transmembrane region" description="Helical" evidence="7">
    <location>
        <begin position="45"/>
        <end position="64"/>
    </location>
</feature>
<dbReference type="RefSeq" id="WP_216826018.1">
    <property type="nucleotide sequence ID" value="NZ_CP031165.1"/>
</dbReference>
<evidence type="ECO:0000256" key="5">
    <source>
        <dbReference type="ARBA" id="ARBA00022989"/>
    </source>
</evidence>
<evidence type="ECO:0000256" key="1">
    <source>
        <dbReference type="ARBA" id="ARBA00004651"/>
    </source>
</evidence>
<comment type="similarity">
    <text evidence="7">Belongs to the binding-protein-dependent transport system permease family.</text>
</comment>
<feature type="transmembrane region" description="Helical" evidence="7">
    <location>
        <begin position="306"/>
        <end position="331"/>
    </location>
</feature>
<dbReference type="EMBL" id="CP031165">
    <property type="protein sequence ID" value="AXV07409.1"/>
    <property type="molecule type" value="Genomic_DNA"/>
</dbReference>
<protein>
    <submittedName>
        <fullName evidence="9">ABC alpha-glucoside transporter, inner membrane subunit AglF</fullName>
    </submittedName>
</protein>
<dbReference type="Pfam" id="PF00528">
    <property type="entry name" value="BPD_transp_1"/>
    <property type="match status" value="1"/>
</dbReference>
<sequence length="395" mass="43075">MGGTLLRALVIIIIGVGGAAAFYWVGNFVTERVMPKEAGERVRPYVFILPALFVVTVYLLYPMIDTVRRSFYGDRFVDGERPFVGLDNYADAITGDGIPPIAIILAVAAIVIGVVVGITNRMPPGDARGARMRTWTFAVLGLGLLATFVVNVVDEGVLTGDSPVWAAIYNNVLWILVVPSGAVAIGLLVAVLADRLPPRLENISKSMIFMPMAISFVGASVVWQLVYAIETTGDQTGILNAIVVNLFNAEPIAWLEREAFNDFALMVIMIWLQAGFAMVLLSAAIKSVPEDTIEAARIDGANEWQVFWRVVVPQIRSTIVVVLTTILITVLKVFDIVRVLTNGRDDTQVVANLFFTNFENGAYGSAGVLVVLLVLATIPFMLINVKRFREQEASR</sequence>
<dbReference type="Proteomes" id="UP000264006">
    <property type="component" value="Chromosome"/>
</dbReference>
<dbReference type="InterPro" id="IPR035906">
    <property type="entry name" value="MetI-like_sf"/>
</dbReference>
<feature type="transmembrane region" description="Helical" evidence="7">
    <location>
        <begin position="263"/>
        <end position="285"/>
    </location>
</feature>
<evidence type="ECO:0000259" key="8">
    <source>
        <dbReference type="PROSITE" id="PS50928"/>
    </source>
</evidence>
<keyword evidence="5 7" id="KW-1133">Transmembrane helix</keyword>
<dbReference type="SUPFAM" id="SSF161098">
    <property type="entry name" value="MetI-like"/>
    <property type="match status" value="2"/>
</dbReference>
<proteinExistence type="inferred from homology"/>
<feature type="transmembrane region" description="Helical" evidence="7">
    <location>
        <begin position="173"/>
        <end position="196"/>
    </location>
</feature>
<feature type="transmembrane region" description="Helical" evidence="7">
    <location>
        <begin position="6"/>
        <end position="25"/>
    </location>
</feature>
<name>A0A346XYW2_9ACTN</name>
<gene>
    <name evidence="9" type="ORF">DVS28_a2730</name>
</gene>
<evidence type="ECO:0000313" key="9">
    <source>
        <dbReference type="EMBL" id="AXV07409.1"/>
    </source>
</evidence>
<comment type="subcellular location">
    <subcellularLocation>
        <location evidence="1 7">Cell membrane</location>
        <topology evidence="1 7">Multi-pass membrane protein</topology>
    </subcellularLocation>
</comment>
<feature type="transmembrane region" description="Helical" evidence="7">
    <location>
        <begin position="362"/>
        <end position="385"/>
    </location>
</feature>
<evidence type="ECO:0000256" key="6">
    <source>
        <dbReference type="ARBA" id="ARBA00023136"/>
    </source>
</evidence>
<keyword evidence="3" id="KW-1003">Cell membrane</keyword>
<reference evidence="9 10" key="1">
    <citation type="submission" date="2018-09" db="EMBL/GenBank/DDBJ databases">
        <title>Complete genome sequence of Euzebya sp. DY32-46 isolated from seawater of Pacific Ocean.</title>
        <authorList>
            <person name="Xu L."/>
            <person name="Wu Y.-H."/>
            <person name="Xu X.-W."/>
        </authorList>
    </citation>
    <scope>NUCLEOTIDE SEQUENCE [LARGE SCALE GENOMIC DNA]</scope>
    <source>
        <strain evidence="9 10">DY32-46</strain>
    </source>
</reference>
<keyword evidence="2 7" id="KW-0813">Transport</keyword>
<dbReference type="InterPro" id="IPR051393">
    <property type="entry name" value="ABC_transporter_permease"/>
</dbReference>
<feature type="transmembrane region" description="Helical" evidence="7">
    <location>
        <begin position="208"/>
        <end position="229"/>
    </location>
</feature>
<evidence type="ECO:0000256" key="4">
    <source>
        <dbReference type="ARBA" id="ARBA00022692"/>
    </source>
</evidence>
<evidence type="ECO:0000256" key="3">
    <source>
        <dbReference type="ARBA" id="ARBA00022475"/>
    </source>
</evidence>
<dbReference type="PANTHER" id="PTHR30193:SF18">
    <property type="entry name" value="OSMOPROTECTIVE COMPOUNDS UPTAKE PERMEASE PROTEIN GGTC"/>
    <property type="match status" value="1"/>
</dbReference>
<evidence type="ECO:0000256" key="2">
    <source>
        <dbReference type="ARBA" id="ARBA00022448"/>
    </source>
</evidence>
<dbReference type="CDD" id="cd06261">
    <property type="entry name" value="TM_PBP2"/>
    <property type="match status" value="1"/>
</dbReference>
<dbReference type="Gene3D" id="1.10.3720.10">
    <property type="entry name" value="MetI-like"/>
    <property type="match status" value="1"/>
</dbReference>
<dbReference type="PANTHER" id="PTHR30193">
    <property type="entry name" value="ABC TRANSPORTER PERMEASE PROTEIN"/>
    <property type="match status" value="1"/>
</dbReference>
<dbReference type="GO" id="GO:0005886">
    <property type="term" value="C:plasma membrane"/>
    <property type="evidence" value="ECO:0007669"/>
    <property type="project" value="UniProtKB-SubCell"/>
</dbReference>
<organism evidence="9 10">
    <name type="scientific">Euzebya pacifica</name>
    <dbReference type="NCBI Taxonomy" id="1608957"/>
    <lineage>
        <taxon>Bacteria</taxon>
        <taxon>Bacillati</taxon>
        <taxon>Actinomycetota</taxon>
        <taxon>Nitriliruptoria</taxon>
        <taxon>Euzebyales</taxon>
    </lineage>
</organism>
<dbReference type="AlphaFoldDB" id="A0A346XYW2"/>
<feature type="transmembrane region" description="Helical" evidence="7">
    <location>
        <begin position="134"/>
        <end position="153"/>
    </location>
</feature>
<dbReference type="PROSITE" id="PS50928">
    <property type="entry name" value="ABC_TM1"/>
    <property type="match status" value="1"/>
</dbReference>
<evidence type="ECO:0000313" key="10">
    <source>
        <dbReference type="Proteomes" id="UP000264006"/>
    </source>
</evidence>
<evidence type="ECO:0000256" key="7">
    <source>
        <dbReference type="RuleBase" id="RU363032"/>
    </source>
</evidence>